<reference evidence="10 11" key="1">
    <citation type="submission" date="2024-06" db="EMBL/GenBank/DDBJ databases">
        <title>The Natural Products Discovery Center: Release of the First 8490 Sequenced Strains for Exploring Actinobacteria Biosynthetic Diversity.</title>
        <authorList>
            <person name="Kalkreuter E."/>
            <person name="Kautsar S.A."/>
            <person name="Yang D."/>
            <person name="Bader C.D."/>
            <person name="Teijaro C.N."/>
            <person name="Fluegel L."/>
            <person name="Davis C.M."/>
            <person name="Simpson J.R."/>
            <person name="Lauterbach L."/>
            <person name="Steele A.D."/>
            <person name="Gui C."/>
            <person name="Meng S."/>
            <person name="Li G."/>
            <person name="Viehrig K."/>
            <person name="Ye F."/>
            <person name="Su P."/>
            <person name="Kiefer A.F."/>
            <person name="Nichols A."/>
            <person name="Cepeda A.J."/>
            <person name="Yan W."/>
            <person name="Fan B."/>
            <person name="Jiang Y."/>
            <person name="Adhikari A."/>
            <person name="Zheng C.-J."/>
            <person name="Schuster L."/>
            <person name="Cowan T.M."/>
            <person name="Smanski M.J."/>
            <person name="Chevrette M.G."/>
            <person name="De Carvalho L.P.S."/>
            <person name="Shen B."/>
        </authorList>
    </citation>
    <scope>NUCLEOTIDE SEQUENCE [LARGE SCALE GENOMIC DNA]</scope>
    <source>
        <strain evidence="10 11">NPDC020594</strain>
    </source>
</reference>
<keyword evidence="11" id="KW-1185">Reference proteome</keyword>
<dbReference type="Proteomes" id="UP001551011">
    <property type="component" value="Unassembled WGS sequence"/>
</dbReference>
<evidence type="ECO:0000256" key="6">
    <source>
        <dbReference type="ARBA" id="ARBA00023316"/>
    </source>
</evidence>
<dbReference type="Gene3D" id="3.40.710.10">
    <property type="entry name" value="DD-peptidase/beta-lactamase superfamily"/>
    <property type="match status" value="1"/>
</dbReference>
<evidence type="ECO:0000256" key="1">
    <source>
        <dbReference type="ARBA" id="ARBA00007164"/>
    </source>
</evidence>
<accession>A0ABV3A9Z4</accession>
<evidence type="ECO:0000259" key="9">
    <source>
        <dbReference type="Pfam" id="PF00768"/>
    </source>
</evidence>
<dbReference type="PANTHER" id="PTHR21581:SF33">
    <property type="entry name" value="D-ALANYL-D-ALANINE CARBOXYPEPTIDASE DACB"/>
    <property type="match status" value="1"/>
</dbReference>
<evidence type="ECO:0000313" key="10">
    <source>
        <dbReference type="EMBL" id="MEU5708770.1"/>
    </source>
</evidence>
<keyword evidence="4" id="KW-0133">Cell shape</keyword>
<dbReference type="PRINTS" id="PR00725">
    <property type="entry name" value="DADACBPTASE1"/>
</dbReference>
<keyword evidence="2" id="KW-0732">Signal</keyword>
<proteinExistence type="inferred from homology"/>
<protein>
    <submittedName>
        <fullName evidence="10">D-alanyl-D-alanine carboxypeptidase</fullName>
    </submittedName>
</protein>
<dbReference type="SUPFAM" id="SSF56601">
    <property type="entry name" value="beta-lactamase/transpeptidase-like"/>
    <property type="match status" value="1"/>
</dbReference>
<keyword evidence="10" id="KW-0645">Protease</keyword>
<dbReference type="InterPro" id="IPR012338">
    <property type="entry name" value="Beta-lactam/transpept-like"/>
</dbReference>
<dbReference type="Pfam" id="PF00768">
    <property type="entry name" value="Peptidase_S11"/>
    <property type="match status" value="1"/>
</dbReference>
<keyword evidence="6" id="KW-0961">Cell wall biogenesis/degradation</keyword>
<gene>
    <name evidence="10" type="ORF">AB0H04_18150</name>
</gene>
<evidence type="ECO:0000256" key="2">
    <source>
        <dbReference type="ARBA" id="ARBA00022729"/>
    </source>
</evidence>
<dbReference type="PANTHER" id="PTHR21581">
    <property type="entry name" value="D-ALANYL-D-ALANINE CARBOXYPEPTIDASE"/>
    <property type="match status" value="1"/>
</dbReference>
<name>A0ABV3A9Z4_9ACTN</name>
<dbReference type="GO" id="GO:0004180">
    <property type="term" value="F:carboxypeptidase activity"/>
    <property type="evidence" value="ECO:0007669"/>
    <property type="project" value="UniProtKB-KW"/>
</dbReference>
<dbReference type="RefSeq" id="WP_359257189.1">
    <property type="nucleotide sequence ID" value="NZ_JBFAEG010000012.1"/>
</dbReference>
<dbReference type="EMBL" id="JBFAEG010000012">
    <property type="protein sequence ID" value="MEU5708770.1"/>
    <property type="molecule type" value="Genomic_DNA"/>
</dbReference>
<dbReference type="InterPro" id="IPR001967">
    <property type="entry name" value="Peptidase_S11_N"/>
</dbReference>
<sequence length="328" mass="34344">MLLYSPPGRRPRHAPPWIALISLPALTALAVTVAAAVGVGRPGSTDGHSAAPDRRVATLAAELPWPADGQSSVEVEGLGSLGTRGEQTPVPIASLTKVMTAYVILRDHPLHGTQQGPEITVDRQAADESVSGTESTAPVQAGQRFSQRRLLELLLLPSANNIARMLARWDAGSQEAFTEKMNRAASGLGMDRTTYTGASGIETTTVSTSWDQLRLAREAMKNSVFRKIVATRSTTMPGIPGAVTNTNTLLRIPGVVGLKTGSSTPAGGNLAWAATADSDGRERLVLGVVLHQRANTSPEQGLQAALERSERLITAVRAALASGRGASA</sequence>
<comment type="caution">
    <text evidence="10">The sequence shown here is derived from an EMBL/GenBank/DDBJ whole genome shotgun (WGS) entry which is preliminary data.</text>
</comment>
<evidence type="ECO:0000256" key="4">
    <source>
        <dbReference type="ARBA" id="ARBA00022960"/>
    </source>
</evidence>
<evidence type="ECO:0000256" key="3">
    <source>
        <dbReference type="ARBA" id="ARBA00022801"/>
    </source>
</evidence>
<keyword evidence="10" id="KW-0121">Carboxypeptidase</keyword>
<evidence type="ECO:0000313" key="11">
    <source>
        <dbReference type="Proteomes" id="UP001551011"/>
    </source>
</evidence>
<comment type="similarity">
    <text evidence="1 7">Belongs to the peptidase S11 family.</text>
</comment>
<evidence type="ECO:0000256" key="8">
    <source>
        <dbReference type="SAM" id="MobiDB-lite"/>
    </source>
</evidence>
<evidence type="ECO:0000256" key="7">
    <source>
        <dbReference type="RuleBase" id="RU004016"/>
    </source>
</evidence>
<feature type="domain" description="Peptidase S11 D-alanyl-D-alanine carboxypeptidase A N-terminal" evidence="9">
    <location>
        <begin position="85"/>
        <end position="278"/>
    </location>
</feature>
<keyword evidence="3" id="KW-0378">Hydrolase</keyword>
<organism evidence="10 11">
    <name type="scientific">Streptomyces flaveolus</name>
    <dbReference type="NCBI Taxonomy" id="67297"/>
    <lineage>
        <taxon>Bacteria</taxon>
        <taxon>Bacillati</taxon>
        <taxon>Actinomycetota</taxon>
        <taxon>Actinomycetes</taxon>
        <taxon>Kitasatosporales</taxon>
        <taxon>Streptomycetaceae</taxon>
        <taxon>Streptomyces</taxon>
    </lineage>
</organism>
<feature type="region of interest" description="Disordered" evidence="8">
    <location>
        <begin position="113"/>
        <end position="141"/>
    </location>
</feature>
<keyword evidence="5" id="KW-0573">Peptidoglycan synthesis</keyword>
<evidence type="ECO:0000256" key="5">
    <source>
        <dbReference type="ARBA" id="ARBA00022984"/>
    </source>
</evidence>
<dbReference type="InterPro" id="IPR018044">
    <property type="entry name" value="Peptidase_S11"/>
</dbReference>